<gene>
    <name evidence="1" type="ORF">DILT_LOCUS2076</name>
</gene>
<reference evidence="1 2" key="1">
    <citation type="submission" date="2018-11" db="EMBL/GenBank/DDBJ databases">
        <authorList>
            <consortium name="Pathogen Informatics"/>
        </authorList>
    </citation>
    <scope>NUCLEOTIDE SEQUENCE [LARGE SCALE GENOMIC DNA]</scope>
</reference>
<dbReference type="EMBL" id="UYRU01020281">
    <property type="protein sequence ID" value="VDK55113.1"/>
    <property type="molecule type" value="Genomic_DNA"/>
</dbReference>
<keyword evidence="2" id="KW-1185">Reference proteome</keyword>
<evidence type="ECO:0000313" key="1">
    <source>
        <dbReference type="EMBL" id="VDK55113.1"/>
    </source>
</evidence>
<evidence type="ECO:0000313" key="2">
    <source>
        <dbReference type="Proteomes" id="UP000281553"/>
    </source>
</evidence>
<organism evidence="1 2">
    <name type="scientific">Dibothriocephalus latus</name>
    <name type="common">Fish tapeworm</name>
    <name type="synonym">Diphyllobothrium latum</name>
    <dbReference type="NCBI Taxonomy" id="60516"/>
    <lineage>
        <taxon>Eukaryota</taxon>
        <taxon>Metazoa</taxon>
        <taxon>Spiralia</taxon>
        <taxon>Lophotrochozoa</taxon>
        <taxon>Platyhelminthes</taxon>
        <taxon>Cestoda</taxon>
        <taxon>Eucestoda</taxon>
        <taxon>Diphyllobothriidea</taxon>
        <taxon>Diphyllobothriidae</taxon>
        <taxon>Dibothriocephalus</taxon>
    </lineage>
</organism>
<dbReference type="AlphaFoldDB" id="A0A3P6RGM2"/>
<accession>A0A3P6RGM2</accession>
<sequence length="59" mass="6955">FFTDHTNRCDFDECVPTLIRAFFEARAKACCSERRAERLLRRIDKAEVTQVCYPSVQLQ</sequence>
<proteinExistence type="predicted"/>
<name>A0A3P6RGM2_DIBLA</name>
<protein>
    <submittedName>
        <fullName evidence="1">Uncharacterized protein</fullName>
    </submittedName>
</protein>
<dbReference type="OrthoDB" id="6276018at2759"/>
<feature type="non-terminal residue" evidence="1">
    <location>
        <position position="1"/>
    </location>
</feature>
<dbReference type="Proteomes" id="UP000281553">
    <property type="component" value="Unassembled WGS sequence"/>
</dbReference>